<reference evidence="2 3" key="1">
    <citation type="journal article" date="2019" name="Nat. Ecol. Evol.">
        <title>Megaphylogeny resolves global patterns of mushroom evolution.</title>
        <authorList>
            <person name="Varga T."/>
            <person name="Krizsan K."/>
            <person name="Foldi C."/>
            <person name="Dima B."/>
            <person name="Sanchez-Garcia M."/>
            <person name="Sanchez-Ramirez S."/>
            <person name="Szollosi G.J."/>
            <person name="Szarkandi J.G."/>
            <person name="Papp V."/>
            <person name="Albert L."/>
            <person name="Andreopoulos W."/>
            <person name="Angelini C."/>
            <person name="Antonin V."/>
            <person name="Barry K.W."/>
            <person name="Bougher N.L."/>
            <person name="Buchanan P."/>
            <person name="Buyck B."/>
            <person name="Bense V."/>
            <person name="Catcheside P."/>
            <person name="Chovatia M."/>
            <person name="Cooper J."/>
            <person name="Damon W."/>
            <person name="Desjardin D."/>
            <person name="Finy P."/>
            <person name="Geml J."/>
            <person name="Haridas S."/>
            <person name="Hughes K."/>
            <person name="Justo A."/>
            <person name="Karasinski D."/>
            <person name="Kautmanova I."/>
            <person name="Kiss B."/>
            <person name="Kocsube S."/>
            <person name="Kotiranta H."/>
            <person name="LaButti K.M."/>
            <person name="Lechner B.E."/>
            <person name="Liimatainen K."/>
            <person name="Lipzen A."/>
            <person name="Lukacs Z."/>
            <person name="Mihaltcheva S."/>
            <person name="Morgado L.N."/>
            <person name="Niskanen T."/>
            <person name="Noordeloos M.E."/>
            <person name="Ohm R.A."/>
            <person name="Ortiz-Santana B."/>
            <person name="Ovrebo C."/>
            <person name="Racz N."/>
            <person name="Riley R."/>
            <person name="Savchenko A."/>
            <person name="Shiryaev A."/>
            <person name="Soop K."/>
            <person name="Spirin V."/>
            <person name="Szebenyi C."/>
            <person name="Tomsovsky M."/>
            <person name="Tulloss R.E."/>
            <person name="Uehling J."/>
            <person name="Grigoriev I.V."/>
            <person name="Vagvolgyi C."/>
            <person name="Papp T."/>
            <person name="Martin F.M."/>
            <person name="Miettinen O."/>
            <person name="Hibbett D.S."/>
            <person name="Nagy L.G."/>
        </authorList>
    </citation>
    <scope>NUCLEOTIDE SEQUENCE [LARGE SCALE GENOMIC DNA]</scope>
    <source>
        <strain evidence="2 3">OMC1185</strain>
    </source>
</reference>
<protein>
    <submittedName>
        <fullName evidence="2">Uncharacterized protein</fullName>
    </submittedName>
</protein>
<sequence length="186" mass="20400">MQRAMEDAAGESDAEGEDHLMSEDDPELDASSEGSLSRDFAMSHDNLDEDADTEDDAEEALPLGSSNPNYLPDDLFTTAFASSSQPEAPSSKRHLPTKARKPKRKPARNKAKDTIIGPRAIRVLPKLTHQASQTASYTVPSQNVTKFLTRSLNLKGQKPKKQAWQRLPANIGVMKRSGPAATFVRR</sequence>
<feature type="region of interest" description="Disordered" evidence="1">
    <location>
        <begin position="1"/>
        <end position="118"/>
    </location>
</feature>
<organism evidence="2 3">
    <name type="scientific">Heliocybe sulcata</name>
    <dbReference type="NCBI Taxonomy" id="5364"/>
    <lineage>
        <taxon>Eukaryota</taxon>
        <taxon>Fungi</taxon>
        <taxon>Dikarya</taxon>
        <taxon>Basidiomycota</taxon>
        <taxon>Agaricomycotina</taxon>
        <taxon>Agaricomycetes</taxon>
        <taxon>Gloeophyllales</taxon>
        <taxon>Gloeophyllaceae</taxon>
        <taxon>Heliocybe</taxon>
    </lineage>
</organism>
<name>A0A5C3MRC9_9AGAM</name>
<evidence type="ECO:0000313" key="3">
    <source>
        <dbReference type="Proteomes" id="UP000305948"/>
    </source>
</evidence>
<evidence type="ECO:0000313" key="2">
    <source>
        <dbReference type="EMBL" id="TFK47393.1"/>
    </source>
</evidence>
<dbReference type="AlphaFoldDB" id="A0A5C3MRC9"/>
<proteinExistence type="predicted"/>
<dbReference type="EMBL" id="ML213524">
    <property type="protein sequence ID" value="TFK47393.1"/>
    <property type="molecule type" value="Genomic_DNA"/>
</dbReference>
<evidence type="ECO:0000256" key="1">
    <source>
        <dbReference type="SAM" id="MobiDB-lite"/>
    </source>
</evidence>
<gene>
    <name evidence="2" type="ORF">OE88DRAFT_1666150</name>
</gene>
<feature type="compositionally biased region" description="Polar residues" evidence="1">
    <location>
        <begin position="79"/>
        <end position="88"/>
    </location>
</feature>
<dbReference type="Proteomes" id="UP000305948">
    <property type="component" value="Unassembled WGS sequence"/>
</dbReference>
<dbReference type="OrthoDB" id="3253399at2759"/>
<accession>A0A5C3MRC9</accession>
<feature type="compositionally biased region" description="Basic residues" evidence="1">
    <location>
        <begin position="91"/>
        <end position="109"/>
    </location>
</feature>
<dbReference type="STRING" id="5364.A0A5C3MRC9"/>
<feature type="compositionally biased region" description="Acidic residues" evidence="1">
    <location>
        <begin position="47"/>
        <end position="59"/>
    </location>
</feature>
<keyword evidence="3" id="KW-1185">Reference proteome</keyword>